<organism evidence="2 3">
    <name type="scientific">Cajanus cajan</name>
    <name type="common">Pigeon pea</name>
    <name type="synonym">Cajanus indicus</name>
    <dbReference type="NCBI Taxonomy" id="3821"/>
    <lineage>
        <taxon>Eukaryota</taxon>
        <taxon>Viridiplantae</taxon>
        <taxon>Streptophyta</taxon>
        <taxon>Embryophyta</taxon>
        <taxon>Tracheophyta</taxon>
        <taxon>Spermatophyta</taxon>
        <taxon>Magnoliopsida</taxon>
        <taxon>eudicotyledons</taxon>
        <taxon>Gunneridae</taxon>
        <taxon>Pentapetalae</taxon>
        <taxon>rosids</taxon>
        <taxon>fabids</taxon>
        <taxon>Fabales</taxon>
        <taxon>Fabaceae</taxon>
        <taxon>Papilionoideae</taxon>
        <taxon>50 kb inversion clade</taxon>
        <taxon>NPAAA clade</taxon>
        <taxon>indigoferoid/millettioid clade</taxon>
        <taxon>Phaseoleae</taxon>
        <taxon>Cajanus</taxon>
    </lineage>
</organism>
<sequence>MLALKDGLQLAWLLGYKYVHCEVDCLDLLETINNISNLDMELHMHKDIVVRLKHLLQRTWEVTFDLINRNANGLTYILAAKGARF</sequence>
<dbReference type="Gramene" id="C.cajan_37336.t">
    <property type="protein sequence ID" value="C.cajan_37336.t.cds1"/>
    <property type="gene ID" value="C.cajan_37336"/>
</dbReference>
<dbReference type="InterPro" id="IPR044730">
    <property type="entry name" value="RNase_H-like_dom_plant"/>
</dbReference>
<protein>
    <recommendedName>
        <fullName evidence="1">RNase H type-1 domain-containing protein</fullName>
    </recommendedName>
</protein>
<accession>A0A151RB58</accession>
<keyword evidence="3" id="KW-1185">Reference proteome</keyword>
<dbReference type="GO" id="GO:0004523">
    <property type="term" value="F:RNA-DNA hybrid ribonuclease activity"/>
    <property type="evidence" value="ECO:0007669"/>
    <property type="project" value="InterPro"/>
</dbReference>
<feature type="domain" description="RNase H type-1" evidence="1">
    <location>
        <begin position="2"/>
        <end position="81"/>
    </location>
</feature>
<evidence type="ECO:0000313" key="2">
    <source>
        <dbReference type="EMBL" id="KYP39729.1"/>
    </source>
</evidence>
<evidence type="ECO:0000313" key="3">
    <source>
        <dbReference type="Proteomes" id="UP000075243"/>
    </source>
</evidence>
<dbReference type="GO" id="GO:0003676">
    <property type="term" value="F:nucleic acid binding"/>
    <property type="evidence" value="ECO:0007669"/>
    <property type="project" value="InterPro"/>
</dbReference>
<dbReference type="EMBL" id="KQ483886">
    <property type="protein sequence ID" value="KYP39729.1"/>
    <property type="molecule type" value="Genomic_DNA"/>
</dbReference>
<proteinExistence type="predicted"/>
<dbReference type="AlphaFoldDB" id="A0A151RB58"/>
<name>A0A151RB58_CAJCA</name>
<reference evidence="2" key="1">
    <citation type="journal article" date="2012" name="Nat. Biotechnol.">
        <title>Draft genome sequence of pigeonpea (Cajanus cajan), an orphan legume crop of resource-poor farmers.</title>
        <authorList>
            <person name="Varshney R.K."/>
            <person name="Chen W."/>
            <person name="Li Y."/>
            <person name="Bharti A.K."/>
            <person name="Saxena R.K."/>
            <person name="Schlueter J.A."/>
            <person name="Donoghue M.T."/>
            <person name="Azam S."/>
            <person name="Fan G."/>
            <person name="Whaley A.M."/>
            <person name="Farmer A.D."/>
            <person name="Sheridan J."/>
            <person name="Iwata A."/>
            <person name="Tuteja R."/>
            <person name="Penmetsa R.V."/>
            <person name="Wu W."/>
            <person name="Upadhyaya H.D."/>
            <person name="Yang S.P."/>
            <person name="Shah T."/>
            <person name="Saxena K.B."/>
            <person name="Michael T."/>
            <person name="McCombie W.R."/>
            <person name="Yang B."/>
            <person name="Zhang G."/>
            <person name="Yang H."/>
            <person name="Wang J."/>
            <person name="Spillane C."/>
            <person name="Cook D.R."/>
            <person name="May G.D."/>
            <person name="Xu X."/>
            <person name="Jackson S.A."/>
        </authorList>
    </citation>
    <scope>NUCLEOTIDE SEQUENCE [LARGE SCALE GENOMIC DNA]</scope>
</reference>
<dbReference type="Pfam" id="PF13456">
    <property type="entry name" value="RVT_3"/>
    <property type="match status" value="1"/>
</dbReference>
<dbReference type="InterPro" id="IPR002156">
    <property type="entry name" value="RNaseH_domain"/>
</dbReference>
<gene>
    <name evidence="2" type="ORF">KK1_038955</name>
</gene>
<dbReference type="CDD" id="cd06222">
    <property type="entry name" value="RNase_H_like"/>
    <property type="match status" value="1"/>
</dbReference>
<evidence type="ECO:0000259" key="1">
    <source>
        <dbReference type="Pfam" id="PF13456"/>
    </source>
</evidence>
<dbReference type="Proteomes" id="UP000075243">
    <property type="component" value="Unassembled WGS sequence"/>
</dbReference>